<reference evidence="1" key="1">
    <citation type="journal article" date="2023" name="Nat. Commun.">
        <title>Diploid and tetraploid genomes of Acorus and the evolution of monocots.</title>
        <authorList>
            <person name="Ma L."/>
            <person name="Liu K.W."/>
            <person name="Li Z."/>
            <person name="Hsiao Y.Y."/>
            <person name="Qi Y."/>
            <person name="Fu T."/>
            <person name="Tang G.D."/>
            <person name="Zhang D."/>
            <person name="Sun W.H."/>
            <person name="Liu D.K."/>
            <person name="Li Y."/>
            <person name="Chen G.Z."/>
            <person name="Liu X.D."/>
            <person name="Liao X.Y."/>
            <person name="Jiang Y.T."/>
            <person name="Yu X."/>
            <person name="Hao Y."/>
            <person name="Huang J."/>
            <person name="Zhao X.W."/>
            <person name="Ke S."/>
            <person name="Chen Y.Y."/>
            <person name="Wu W.L."/>
            <person name="Hsu J.L."/>
            <person name="Lin Y.F."/>
            <person name="Huang M.D."/>
            <person name="Li C.Y."/>
            <person name="Huang L."/>
            <person name="Wang Z.W."/>
            <person name="Zhao X."/>
            <person name="Zhong W.Y."/>
            <person name="Peng D.H."/>
            <person name="Ahmad S."/>
            <person name="Lan S."/>
            <person name="Zhang J.S."/>
            <person name="Tsai W.C."/>
            <person name="Van de Peer Y."/>
            <person name="Liu Z.J."/>
        </authorList>
    </citation>
    <scope>NUCLEOTIDE SEQUENCE</scope>
    <source>
        <strain evidence="1">CP</strain>
    </source>
</reference>
<dbReference type="GO" id="GO:0016853">
    <property type="term" value="F:isomerase activity"/>
    <property type="evidence" value="ECO:0007669"/>
    <property type="project" value="UniProtKB-KW"/>
</dbReference>
<dbReference type="AlphaFoldDB" id="A0AAV9ECF4"/>
<protein>
    <submittedName>
        <fullName evidence="1">Protein disulfide isomerase-like 5-2</fullName>
    </submittedName>
</protein>
<evidence type="ECO:0000313" key="2">
    <source>
        <dbReference type="Proteomes" id="UP001180020"/>
    </source>
</evidence>
<reference evidence="1" key="2">
    <citation type="submission" date="2023-06" db="EMBL/GenBank/DDBJ databases">
        <authorList>
            <person name="Ma L."/>
            <person name="Liu K.-W."/>
            <person name="Li Z."/>
            <person name="Hsiao Y.-Y."/>
            <person name="Qi Y."/>
            <person name="Fu T."/>
            <person name="Tang G."/>
            <person name="Zhang D."/>
            <person name="Sun W.-H."/>
            <person name="Liu D.-K."/>
            <person name="Li Y."/>
            <person name="Chen G.-Z."/>
            <person name="Liu X.-D."/>
            <person name="Liao X.-Y."/>
            <person name="Jiang Y.-T."/>
            <person name="Yu X."/>
            <person name="Hao Y."/>
            <person name="Huang J."/>
            <person name="Zhao X.-W."/>
            <person name="Ke S."/>
            <person name="Chen Y.-Y."/>
            <person name="Wu W.-L."/>
            <person name="Hsu J.-L."/>
            <person name="Lin Y.-F."/>
            <person name="Huang M.-D."/>
            <person name="Li C.-Y."/>
            <person name="Huang L."/>
            <person name="Wang Z.-W."/>
            <person name="Zhao X."/>
            <person name="Zhong W.-Y."/>
            <person name="Peng D.-H."/>
            <person name="Ahmad S."/>
            <person name="Lan S."/>
            <person name="Zhang J.-S."/>
            <person name="Tsai W.-C."/>
            <person name="Van De Peer Y."/>
            <person name="Liu Z.-J."/>
        </authorList>
    </citation>
    <scope>NUCLEOTIDE SEQUENCE</scope>
    <source>
        <strain evidence="1">CP</strain>
        <tissue evidence="1">Leaves</tissue>
    </source>
</reference>
<name>A0AAV9ECF4_ACOCL</name>
<comment type="caution">
    <text evidence="1">The sequence shown here is derived from an EMBL/GenBank/DDBJ whole genome shotgun (WGS) entry which is preliminary data.</text>
</comment>
<keyword evidence="1" id="KW-0413">Isomerase</keyword>
<organism evidence="1 2">
    <name type="scientific">Acorus calamus</name>
    <name type="common">Sweet flag</name>
    <dbReference type="NCBI Taxonomy" id="4465"/>
    <lineage>
        <taxon>Eukaryota</taxon>
        <taxon>Viridiplantae</taxon>
        <taxon>Streptophyta</taxon>
        <taxon>Embryophyta</taxon>
        <taxon>Tracheophyta</taxon>
        <taxon>Spermatophyta</taxon>
        <taxon>Magnoliopsida</taxon>
        <taxon>Liliopsida</taxon>
        <taxon>Acoraceae</taxon>
        <taxon>Acorus</taxon>
    </lineage>
</organism>
<sequence>MHGVPVDYEGLRKAESLIKQLRKFVIPDVSLLESDSAIDNFVLAAGKQFPIFIAFGLNETMISNLARKYKEKSGFAVARGFSEEAIVKYGFDKVPAFVSIHPSDNELHVFYGPFEGVRGTTSVMEEDGHPFYHPFSAFY</sequence>
<keyword evidence="2" id="KW-1185">Reference proteome</keyword>
<dbReference type="EMBL" id="JAUJYO010000008">
    <property type="protein sequence ID" value="KAK1310844.1"/>
    <property type="molecule type" value="Genomic_DNA"/>
</dbReference>
<dbReference type="Proteomes" id="UP001180020">
    <property type="component" value="Unassembled WGS sequence"/>
</dbReference>
<evidence type="ECO:0000313" key="1">
    <source>
        <dbReference type="EMBL" id="KAK1310844.1"/>
    </source>
</evidence>
<accession>A0AAV9ECF4</accession>
<gene>
    <name evidence="1" type="primary">PDIL5-2</name>
    <name evidence="1" type="ORF">QJS10_CPA08g01108</name>
</gene>
<proteinExistence type="predicted"/>